<keyword evidence="3" id="KW-0804">Transcription</keyword>
<reference evidence="3 4" key="1">
    <citation type="submission" date="2020-08" db="EMBL/GenBank/DDBJ databases">
        <title>Sequencing the genomes of 1000 actinobacteria strains.</title>
        <authorList>
            <person name="Klenk H.-P."/>
        </authorList>
    </citation>
    <scope>NUCLEOTIDE SEQUENCE [LARGE SCALE GENOMIC DNA]</scope>
    <source>
        <strain evidence="3 4">DSM 43768</strain>
    </source>
</reference>
<dbReference type="Gene3D" id="1.20.140.160">
    <property type="match status" value="1"/>
</dbReference>
<feature type="region of interest" description="Disordered" evidence="1">
    <location>
        <begin position="237"/>
        <end position="333"/>
    </location>
</feature>
<evidence type="ECO:0000313" key="4">
    <source>
        <dbReference type="Proteomes" id="UP000565579"/>
    </source>
</evidence>
<feature type="compositionally biased region" description="Basic and acidic residues" evidence="1">
    <location>
        <begin position="509"/>
        <end position="553"/>
    </location>
</feature>
<protein>
    <submittedName>
        <fullName evidence="3">DNA-directed RNA polymerase specialized sigma24 family protein</fullName>
    </submittedName>
</protein>
<organism evidence="3 4">
    <name type="scientific">Nonomuraea rubra</name>
    <dbReference type="NCBI Taxonomy" id="46180"/>
    <lineage>
        <taxon>Bacteria</taxon>
        <taxon>Bacillati</taxon>
        <taxon>Actinomycetota</taxon>
        <taxon>Actinomycetes</taxon>
        <taxon>Streptosporangiales</taxon>
        <taxon>Streptosporangiaceae</taxon>
        <taxon>Nonomuraea</taxon>
    </lineage>
</organism>
<keyword evidence="2" id="KW-0472">Membrane</keyword>
<evidence type="ECO:0000256" key="2">
    <source>
        <dbReference type="SAM" id="Phobius"/>
    </source>
</evidence>
<feature type="compositionally biased region" description="Basic and acidic residues" evidence="1">
    <location>
        <begin position="284"/>
        <end position="294"/>
    </location>
</feature>
<dbReference type="InterPro" id="IPR013324">
    <property type="entry name" value="RNA_pol_sigma_r3/r4-like"/>
</dbReference>
<feature type="compositionally biased region" description="Basic and acidic residues" evidence="1">
    <location>
        <begin position="388"/>
        <end position="397"/>
    </location>
</feature>
<keyword evidence="4" id="KW-1185">Reference proteome</keyword>
<dbReference type="EMBL" id="JACHMI010000001">
    <property type="protein sequence ID" value="MBB6546401.1"/>
    <property type="molecule type" value="Genomic_DNA"/>
</dbReference>
<name>A0A7X0NN08_9ACTN</name>
<comment type="caution">
    <text evidence="3">The sequence shown here is derived from an EMBL/GenBank/DDBJ whole genome shotgun (WGS) entry which is preliminary data.</text>
</comment>
<dbReference type="Proteomes" id="UP000565579">
    <property type="component" value="Unassembled WGS sequence"/>
</dbReference>
<gene>
    <name evidence="3" type="ORF">HD593_001196</name>
</gene>
<sequence>MSQSLTDQRHRAELIAELYDLHAAGLFAYCADQLGDLGSASDVLVAVLSSVPATAPPRAALYAFARREIHRRDIVYSPPAVDPLIDPATALVERSLRELRPHQREVLVLCAVCGLSKAELAWVLDVAPDTAEELAVGAGHRLRQSLGTALASTGVRVPKPVADVYGALGVAPLRDVLGRLPWPQPPGALRIHFAGSRTAAPAPLFVKPRWPSPPMWPQPLADADPATSTVIFPAELLTPPSAAQTPVHEATTAPMPKLRDPFSPPRDVLDPGPPLRDPLGSARTLRDPLGELRPRTPSTGDRPVSGDRRDGERRDSVPYAGDRWVAGPSSGASARERPFFMAAPDPTAAEPFATGDVILPKDAPDPYMTGDVLVHGDPSLPLPPPRRTPAEERRRQPLEPQPTPEEFRRPPSAPEGFRRSPSAPEEFRRPPSAPEGFRAPPAAPEGFRAPPAPAPRRQASRAEEPVRGPAAPLFKPRAKPRPKPAAEPVYRLPDTREDEQDQAGSLGRPLEKPLEKPLERPLDRPRERPLDRPLDRPLEKPLSRPRQSAEPRKQGRPAGSSLLDPRPVRARPAPKRRPESGRPPKKVRRRKDRHHDWVWELVGFLLCVAIAMIVFFSMPVFVDP</sequence>
<feature type="compositionally biased region" description="Low complexity" evidence="1">
    <location>
        <begin position="434"/>
        <end position="449"/>
    </location>
</feature>
<keyword evidence="2" id="KW-1133">Transmembrane helix</keyword>
<feature type="compositionally biased region" description="Basic and acidic residues" evidence="1">
    <location>
        <begin position="304"/>
        <end position="316"/>
    </location>
</feature>
<evidence type="ECO:0000313" key="3">
    <source>
        <dbReference type="EMBL" id="MBB6546401.1"/>
    </source>
</evidence>
<evidence type="ECO:0000256" key="1">
    <source>
        <dbReference type="SAM" id="MobiDB-lite"/>
    </source>
</evidence>
<dbReference type="GO" id="GO:0000428">
    <property type="term" value="C:DNA-directed RNA polymerase complex"/>
    <property type="evidence" value="ECO:0007669"/>
    <property type="project" value="UniProtKB-KW"/>
</dbReference>
<keyword evidence="2" id="KW-0812">Transmembrane</keyword>
<dbReference type="SUPFAM" id="SSF88659">
    <property type="entry name" value="Sigma3 and sigma4 domains of RNA polymerase sigma factors"/>
    <property type="match status" value="1"/>
</dbReference>
<dbReference type="RefSeq" id="WP_185101138.1">
    <property type="nucleotide sequence ID" value="NZ_BAAAXY010000029.1"/>
</dbReference>
<accession>A0A7X0NN08</accession>
<proteinExistence type="predicted"/>
<dbReference type="AlphaFoldDB" id="A0A7X0NN08"/>
<keyword evidence="3" id="KW-0240">DNA-directed RNA polymerase</keyword>
<feature type="region of interest" description="Disordered" evidence="1">
    <location>
        <begin position="356"/>
        <end position="590"/>
    </location>
</feature>
<feature type="transmembrane region" description="Helical" evidence="2">
    <location>
        <begin position="597"/>
        <end position="622"/>
    </location>
</feature>